<dbReference type="Proteomes" id="UP001230426">
    <property type="component" value="Unassembled WGS sequence"/>
</dbReference>
<dbReference type="InterPro" id="IPR035965">
    <property type="entry name" value="PAS-like_dom_sf"/>
</dbReference>
<dbReference type="EMBL" id="JAUSRB010000002">
    <property type="protein sequence ID" value="MDP9867862.1"/>
    <property type="molecule type" value="Genomic_DNA"/>
</dbReference>
<keyword evidence="1" id="KW-0378">Hydrolase</keyword>
<dbReference type="Gene3D" id="3.30.450.40">
    <property type="match status" value="1"/>
</dbReference>
<dbReference type="InterPro" id="IPR003018">
    <property type="entry name" value="GAF"/>
</dbReference>
<sequence>MAARFSPPDGRPDGDGRDALAVDLLGVLEEVGAHTGGIYRLEPGGQVLELAVIEGLPREFVRPWERISLTAPIPVAVALREGRLVWVEGEEEMVRCYPGLALALPYQFRMAALPLATDTAPCGGMFVLWPCSHPSRLSSGERDRLAAAATDLARGLEKIPRTGPPLRAGLEPYVPGPPGGGRAEALETMVARLPEGICAMDDHGRLTFISPRGAALIGESPRRLVGARPWRVLPWLNDPVYEDRYRAAMVSRQPTSFVALRPPDLWLSFDLYPLGSGITVRITPAPVEPGDVPAPAPSVDPAIPTRVGAIYHVLHLASALTQAAGVQDVVDLVADQMMPAFGGQALALLTAEDGRLGVVGHRGYPPEITAQYDRLPLRSPTPSTRTMVTGVPSFFESPEEMDQIYPMAVAPDDGMAAWAFLPLIASDRPVGTCVLAFSQPHHFTVEERAVLTSLGGLIAQALERARLYDAKLELAHGLQESLLPHALPRLPGLTAAARYLPGTEGMEIGGDFYDVIRLTDDTVAAVVGDVQGHNVTAAALMGQLRTAVRAYATTGAGPAEVLARTNHLLADLDPGLFATCVYVQLDLRRRVAHLARAGHPQPLLRHPDGDVRVLDIPGGLLLGVDPGAEYPCTEVLLEAGSILALYTDGLIETPGTDLDDALADLGAELARTGEQNLEDLADALIRHARPTGHRSDDIALLLLCPTADPVPDPESDPAPAPAPEESGPPAARPRAPRGRDGGPPPPSVQ</sequence>
<dbReference type="PROSITE" id="PS50112">
    <property type="entry name" value="PAS"/>
    <property type="match status" value="1"/>
</dbReference>
<evidence type="ECO:0000313" key="4">
    <source>
        <dbReference type="EMBL" id="MDP9867862.1"/>
    </source>
</evidence>
<dbReference type="InterPro" id="IPR036457">
    <property type="entry name" value="PPM-type-like_dom_sf"/>
</dbReference>
<dbReference type="PANTHER" id="PTHR43156:SF2">
    <property type="entry name" value="STAGE II SPORULATION PROTEIN E"/>
    <property type="match status" value="1"/>
</dbReference>
<comment type="caution">
    <text evidence="4">The sequence shown here is derived from an EMBL/GenBank/DDBJ whole genome shotgun (WGS) entry which is preliminary data.</text>
</comment>
<name>A0ABT9RG85_9ACTN</name>
<proteinExistence type="predicted"/>
<reference evidence="4 5" key="1">
    <citation type="submission" date="2023-07" db="EMBL/GenBank/DDBJ databases">
        <title>Sequencing the genomes of 1000 actinobacteria strains.</title>
        <authorList>
            <person name="Klenk H.-P."/>
        </authorList>
    </citation>
    <scope>NUCLEOTIDE SEQUENCE [LARGE SCALE GENOMIC DNA]</scope>
    <source>
        <strain evidence="4 5">DSM 44109</strain>
    </source>
</reference>
<evidence type="ECO:0000313" key="5">
    <source>
        <dbReference type="Proteomes" id="UP001230426"/>
    </source>
</evidence>
<dbReference type="Pfam" id="PF07228">
    <property type="entry name" value="SpoIIE"/>
    <property type="match status" value="1"/>
</dbReference>
<dbReference type="SUPFAM" id="SSF55781">
    <property type="entry name" value="GAF domain-like"/>
    <property type="match status" value="2"/>
</dbReference>
<accession>A0ABT9RG85</accession>
<feature type="region of interest" description="Disordered" evidence="2">
    <location>
        <begin position="705"/>
        <end position="749"/>
    </location>
</feature>
<dbReference type="PANTHER" id="PTHR43156">
    <property type="entry name" value="STAGE II SPORULATION PROTEIN E-RELATED"/>
    <property type="match status" value="1"/>
</dbReference>
<evidence type="ECO:0000256" key="1">
    <source>
        <dbReference type="ARBA" id="ARBA00022801"/>
    </source>
</evidence>
<dbReference type="SUPFAM" id="SSF55785">
    <property type="entry name" value="PYP-like sensor domain (PAS domain)"/>
    <property type="match status" value="1"/>
</dbReference>
<evidence type="ECO:0000256" key="2">
    <source>
        <dbReference type="SAM" id="MobiDB-lite"/>
    </source>
</evidence>
<feature type="domain" description="PAS" evidence="3">
    <location>
        <begin position="182"/>
        <end position="226"/>
    </location>
</feature>
<dbReference type="Gene3D" id="3.30.450.20">
    <property type="entry name" value="PAS domain"/>
    <property type="match status" value="1"/>
</dbReference>
<dbReference type="SMART" id="SM00331">
    <property type="entry name" value="PP2C_SIG"/>
    <property type="match status" value="1"/>
</dbReference>
<feature type="compositionally biased region" description="Pro residues" evidence="2">
    <location>
        <begin position="708"/>
        <end position="722"/>
    </location>
</feature>
<dbReference type="Pfam" id="PF08448">
    <property type="entry name" value="PAS_4"/>
    <property type="match status" value="1"/>
</dbReference>
<dbReference type="RefSeq" id="WP_306869971.1">
    <property type="nucleotide sequence ID" value="NZ_JAUSRB010000002.1"/>
</dbReference>
<feature type="compositionally biased region" description="Low complexity" evidence="2">
    <location>
        <begin position="723"/>
        <end position="733"/>
    </location>
</feature>
<keyword evidence="5" id="KW-1185">Reference proteome</keyword>
<protein>
    <submittedName>
        <fullName evidence="4">Serine phosphatase RsbU (Regulator of sigma subunit)/PAS domain-containing protein</fullName>
    </submittedName>
</protein>
<dbReference type="Gene3D" id="3.60.40.10">
    <property type="entry name" value="PPM-type phosphatase domain"/>
    <property type="match status" value="1"/>
</dbReference>
<dbReference type="InterPro" id="IPR000014">
    <property type="entry name" value="PAS"/>
</dbReference>
<gene>
    <name evidence="4" type="ORF">J2S55_007128</name>
</gene>
<evidence type="ECO:0000259" key="3">
    <source>
        <dbReference type="PROSITE" id="PS50112"/>
    </source>
</evidence>
<dbReference type="Pfam" id="PF13185">
    <property type="entry name" value="GAF_2"/>
    <property type="match status" value="1"/>
</dbReference>
<dbReference type="InterPro" id="IPR001932">
    <property type="entry name" value="PPM-type_phosphatase-like_dom"/>
</dbReference>
<dbReference type="InterPro" id="IPR052016">
    <property type="entry name" value="Bact_Sigma-Reg"/>
</dbReference>
<dbReference type="InterPro" id="IPR013656">
    <property type="entry name" value="PAS_4"/>
</dbReference>
<organism evidence="4 5">
    <name type="scientific">Streptosporangium brasiliense</name>
    <dbReference type="NCBI Taxonomy" id="47480"/>
    <lineage>
        <taxon>Bacteria</taxon>
        <taxon>Bacillati</taxon>
        <taxon>Actinomycetota</taxon>
        <taxon>Actinomycetes</taxon>
        <taxon>Streptosporangiales</taxon>
        <taxon>Streptosporangiaceae</taxon>
        <taxon>Streptosporangium</taxon>
    </lineage>
</organism>
<dbReference type="InterPro" id="IPR029016">
    <property type="entry name" value="GAF-like_dom_sf"/>
</dbReference>
<dbReference type="SUPFAM" id="SSF81606">
    <property type="entry name" value="PP2C-like"/>
    <property type="match status" value="1"/>
</dbReference>
<dbReference type="CDD" id="cd00130">
    <property type="entry name" value="PAS"/>
    <property type="match status" value="1"/>
</dbReference>